<keyword evidence="1" id="KW-0479">Metal-binding</keyword>
<protein>
    <submittedName>
        <fullName evidence="2">4-hydroxy-4-methyl-2-oxoglutarate aldolase</fullName>
        <ecNumber evidence="2">4.1.1.3</ecNumber>
    </submittedName>
</protein>
<gene>
    <name evidence="2" type="primary">proA_2</name>
    <name evidence="2" type="ORF">BGLFYP119_01305</name>
</gene>
<keyword evidence="1" id="KW-0460">Magnesium</keyword>
<evidence type="ECO:0000313" key="2">
    <source>
        <dbReference type="EMBL" id="VYS97091.1"/>
    </source>
</evidence>
<reference evidence="2" key="1">
    <citation type="submission" date="2019-11" db="EMBL/GenBank/DDBJ databases">
        <authorList>
            <person name="Feng L."/>
        </authorList>
    </citation>
    <scope>NUCLEOTIDE SEQUENCE</scope>
    <source>
        <strain evidence="2">BgluceraseaLFYP119</strain>
    </source>
</reference>
<dbReference type="EMBL" id="CACRST010000011">
    <property type="protein sequence ID" value="VYS97091.1"/>
    <property type="molecule type" value="Genomic_DNA"/>
</dbReference>
<dbReference type="AlphaFoldDB" id="A0A6N2SXX0"/>
<dbReference type="GO" id="GO:0016829">
    <property type="term" value="F:lyase activity"/>
    <property type="evidence" value="ECO:0007669"/>
    <property type="project" value="UniProtKB-KW"/>
</dbReference>
<organism evidence="2">
    <name type="scientific">Blautia glucerasea</name>
    <dbReference type="NCBI Taxonomy" id="536633"/>
    <lineage>
        <taxon>Bacteria</taxon>
        <taxon>Bacillati</taxon>
        <taxon>Bacillota</taxon>
        <taxon>Clostridia</taxon>
        <taxon>Lachnospirales</taxon>
        <taxon>Lachnospiraceae</taxon>
        <taxon>Blautia</taxon>
    </lineage>
</organism>
<dbReference type="EC" id="4.1.1.3" evidence="2"/>
<dbReference type="GO" id="GO:0046872">
    <property type="term" value="F:metal ion binding"/>
    <property type="evidence" value="ECO:0007669"/>
    <property type="project" value="UniProtKB-KW"/>
</dbReference>
<dbReference type="Pfam" id="PF03737">
    <property type="entry name" value="RraA-like"/>
    <property type="match status" value="1"/>
</dbReference>
<dbReference type="CDD" id="cd16841">
    <property type="entry name" value="RraA_family"/>
    <property type="match status" value="1"/>
</dbReference>
<dbReference type="InterPro" id="IPR036704">
    <property type="entry name" value="RraA/RraA-like_sf"/>
</dbReference>
<dbReference type="RefSeq" id="WP_156353638.1">
    <property type="nucleotide sequence ID" value="NZ_CACRST010000011.1"/>
</dbReference>
<dbReference type="Gene3D" id="3.50.30.40">
    <property type="entry name" value="Ribonuclease E inhibitor RraA/RraA-like"/>
    <property type="match status" value="1"/>
</dbReference>
<feature type="binding site" evidence="1">
    <location>
        <position position="111"/>
    </location>
    <ligand>
        <name>Mg(2+)</name>
        <dbReference type="ChEBI" id="CHEBI:18420"/>
    </ligand>
</feature>
<dbReference type="InterPro" id="IPR005493">
    <property type="entry name" value="RraA/RraA-like"/>
</dbReference>
<keyword evidence="2" id="KW-0456">Lyase</keyword>
<feature type="binding site" evidence="1">
    <location>
        <begin position="87"/>
        <end position="90"/>
    </location>
    <ligand>
        <name>substrate</name>
    </ligand>
</feature>
<evidence type="ECO:0000256" key="1">
    <source>
        <dbReference type="PIRSR" id="PIRSR605493-1"/>
    </source>
</evidence>
<dbReference type="SUPFAM" id="SSF89562">
    <property type="entry name" value="RraA-like"/>
    <property type="match status" value="1"/>
</dbReference>
<proteinExistence type="predicted"/>
<accession>A0A6N2SXX0</accession>
<sequence>MEITEKIIDYLVRNRVSTTEVADALGKTGVLNDVMPVNRGHYEAGKIKWIYAYEESNWPVHEQIQTMEEDCVVFVETFGCQDRAVFGELVSKYILLYHQSRAIITDGKMRDAAGLIKENWPIWCSGFTPVGCFNREPENEFDEKIKKEHFEKYDGAIAVCDDCGVVIIPKEQITEEFLEKLYHIEDQEDIWFDRLDHYKESTFDIVCKKKYLNDEIYMSRRKLD</sequence>
<feature type="binding site" evidence="1">
    <location>
        <position position="110"/>
    </location>
    <ligand>
        <name>substrate</name>
    </ligand>
</feature>
<comment type="cofactor">
    <cofactor evidence="1">
        <name>Mg(2+)</name>
        <dbReference type="ChEBI" id="CHEBI:18420"/>
    </cofactor>
</comment>
<name>A0A6N2SXX0_9FIRM</name>